<evidence type="ECO:0000256" key="4">
    <source>
        <dbReference type="ARBA" id="ARBA00022989"/>
    </source>
</evidence>
<keyword evidence="5 9" id="KW-0472">Membrane</keyword>
<gene>
    <name evidence="10" type="ORF">B296_00005664</name>
</gene>
<evidence type="ECO:0000256" key="6">
    <source>
        <dbReference type="ARBA" id="ARBA00023294"/>
    </source>
</evidence>
<dbReference type="GO" id="GO:0005789">
    <property type="term" value="C:endoplasmic reticulum membrane"/>
    <property type="evidence" value="ECO:0007669"/>
    <property type="project" value="UniProtKB-SubCell"/>
</dbReference>
<dbReference type="AlphaFoldDB" id="A0A426ZZ35"/>
<evidence type="ECO:0000313" key="10">
    <source>
        <dbReference type="EMBL" id="RRT69257.1"/>
    </source>
</evidence>
<protein>
    <submittedName>
        <fullName evidence="10">Uncharacterized protein</fullName>
    </submittedName>
</protein>
<evidence type="ECO:0000256" key="1">
    <source>
        <dbReference type="ARBA" id="ARBA00004477"/>
    </source>
</evidence>
<dbReference type="EMBL" id="AMZH03004401">
    <property type="protein sequence ID" value="RRT69257.1"/>
    <property type="molecule type" value="Genomic_DNA"/>
</dbReference>
<evidence type="ECO:0000313" key="11">
    <source>
        <dbReference type="Proteomes" id="UP000287651"/>
    </source>
</evidence>
<dbReference type="Proteomes" id="UP000287651">
    <property type="component" value="Unassembled WGS sequence"/>
</dbReference>
<name>A0A426ZZ35_ENSVE</name>
<reference evidence="10 11" key="1">
    <citation type="journal article" date="2014" name="Agronomy (Basel)">
        <title>A Draft Genome Sequence for Ensete ventricosum, the Drought-Tolerant Tree Against Hunger.</title>
        <authorList>
            <person name="Harrison J."/>
            <person name="Moore K.A."/>
            <person name="Paszkiewicz K."/>
            <person name="Jones T."/>
            <person name="Grant M."/>
            <person name="Ambacheew D."/>
            <person name="Muzemil S."/>
            <person name="Studholme D.J."/>
        </authorList>
    </citation>
    <scope>NUCLEOTIDE SEQUENCE [LARGE SCALE GENOMIC DNA]</scope>
</reference>
<evidence type="ECO:0000256" key="8">
    <source>
        <dbReference type="ARBA" id="ARBA00025752"/>
    </source>
</evidence>
<keyword evidence="4 9" id="KW-1133">Transmembrane helix</keyword>
<dbReference type="InterPro" id="IPR045033">
    <property type="entry name" value="PILS1/3/4/5/7"/>
</dbReference>
<evidence type="ECO:0000256" key="5">
    <source>
        <dbReference type="ARBA" id="ARBA00023136"/>
    </source>
</evidence>
<dbReference type="Pfam" id="PF03547">
    <property type="entry name" value="Mem_trans"/>
    <property type="match status" value="2"/>
</dbReference>
<comment type="caution">
    <text evidence="10">The sequence shown here is derived from an EMBL/GenBank/DDBJ whole genome shotgun (WGS) entry which is preliminary data.</text>
</comment>
<dbReference type="GO" id="GO:0009734">
    <property type="term" value="P:auxin-activated signaling pathway"/>
    <property type="evidence" value="ECO:0007669"/>
    <property type="project" value="UniProtKB-KW"/>
</dbReference>
<keyword evidence="3 9" id="KW-0812">Transmembrane</keyword>
<evidence type="ECO:0000256" key="2">
    <source>
        <dbReference type="ARBA" id="ARBA00022448"/>
    </source>
</evidence>
<sequence length="284" mass="31185">MGFWSLLLVASTPAVQVLLVGLLGAYLASGYSNILLPGARRDMNKVNRSQPKSNQVLYIFVAFIMDLNRELPFQQVVFAVFTPALMFANLAKTVTFQEIISCNTLSFDRCSDGTVPCITLILGGNLTQGKKSLSFCNLHAHESIIHLKASETCAGLRKSVIRPVLIVAIVCVRYVILPAFGIAVVKAAYGLGFVPYDPLYRYVLMVQFGLPPAMSIGKKAPSLFSSTCFVERKGFQGDEHNCAGTMAQLFDVGQEECSVIFLWTYLIAAVSLTVWSTIFMWILS</sequence>
<keyword evidence="2" id="KW-0813">Transport</keyword>
<dbReference type="InterPro" id="IPR004776">
    <property type="entry name" value="Mem_transp_PIN-like"/>
</dbReference>
<comment type="function">
    <text evidence="7">Involved in cellular auxin homeostasis by regulating auxin metabolism. Regulates intracellular auxin accumulation at the endoplasmic reticulum and thus auxin availability for nuclear auxin signaling.</text>
</comment>
<dbReference type="PANTHER" id="PTHR31651:SF3">
    <property type="entry name" value="PROTEIN PIN-LIKES 7"/>
    <property type="match status" value="1"/>
</dbReference>
<comment type="similarity">
    <text evidence="8">Belongs to the auxin efflux carrier (TC 2.A.69.2) family.</text>
</comment>
<feature type="transmembrane region" description="Helical" evidence="9">
    <location>
        <begin position="164"/>
        <end position="189"/>
    </location>
</feature>
<evidence type="ECO:0000256" key="9">
    <source>
        <dbReference type="SAM" id="Phobius"/>
    </source>
</evidence>
<dbReference type="PANTHER" id="PTHR31651">
    <property type="match status" value="1"/>
</dbReference>
<keyword evidence="6" id="KW-0927">Auxin signaling pathway</keyword>
<evidence type="ECO:0000256" key="7">
    <source>
        <dbReference type="ARBA" id="ARBA00025100"/>
    </source>
</evidence>
<proteinExistence type="inferred from homology"/>
<comment type="subcellular location">
    <subcellularLocation>
        <location evidence="1">Endoplasmic reticulum membrane</location>
        <topology evidence="1">Multi-pass membrane protein</topology>
    </subcellularLocation>
</comment>
<evidence type="ECO:0000256" key="3">
    <source>
        <dbReference type="ARBA" id="ARBA00022692"/>
    </source>
</evidence>
<accession>A0A426ZZ35</accession>
<dbReference type="GO" id="GO:0080162">
    <property type="term" value="P:endoplasmic reticulum to cytosol auxin transport"/>
    <property type="evidence" value="ECO:0007669"/>
    <property type="project" value="InterPro"/>
</dbReference>
<feature type="transmembrane region" description="Helical" evidence="9">
    <location>
        <begin position="260"/>
        <end position="283"/>
    </location>
</feature>
<organism evidence="10 11">
    <name type="scientific">Ensete ventricosum</name>
    <name type="common">Abyssinian banana</name>
    <name type="synonym">Musa ensete</name>
    <dbReference type="NCBI Taxonomy" id="4639"/>
    <lineage>
        <taxon>Eukaryota</taxon>
        <taxon>Viridiplantae</taxon>
        <taxon>Streptophyta</taxon>
        <taxon>Embryophyta</taxon>
        <taxon>Tracheophyta</taxon>
        <taxon>Spermatophyta</taxon>
        <taxon>Magnoliopsida</taxon>
        <taxon>Liliopsida</taxon>
        <taxon>Zingiberales</taxon>
        <taxon>Musaceae</taxon>
        <taxon>Ensete</taxon>
    </lineage>
</organism>